<dbReference type="Proteomes" id="UP001138802">
    <property type="component" value="Unassembled WGS sequence"/>
</dbReference>
<gene>
    <name evidence="2" type="ORF">CKO25_13765</name>
</gene>
<feature type="transmembrane region" description="Helical" evidence="1">
    <location>
        <begin position="920"/>
        <end position="942"/>
    </location>
</feature>
<dbReference type="Gene3D" id="3.30.70.1440">
    <property type="entry name" value="Multidrug efflux transporter AcrB pore domain"/>
    <property type="match status" value="1"/>
</dbReference>
<accession>A0A9X1BA48</accession>
<dbReference type="GO" id="GO:0005886">
    <property type="term" value="C:plasma membrane"/>
    <property type="evidence" value="ECO:0007669"/>
    <property type="project" value="TreeGrafter"/>
</dbReference>
<feature type="transmembrane region" description="Helical" evidence="1">
    <location>
        <begin position="976"/>
        <end position="993"/>
    </location>
</feature>
<keyword evidence="1" id="KW-1133">Transmembrane helix</keyword>
<reference evidence="2 3" key="1">
    <citation type="journal article" date="2020" name="Microorganisms">
        <title>Osmotic Adaptation and Compatible Solute Biosynthesis of Phototrophic Bacteria as Revealed from Genome Analyses.</title>
        <authorList>
            <person name="Imhoff J.F."/>
            <person name="Rahn T."/>
            <person name="Kunzel S."/>
            <person name="Keller A."/>
            <person name="Neulinger S.C."/>
        </authorList>
    </citation>
    <scope>NUCLEOTIDE SEQUENCE [LARGE SCALE GENOMIC DNA]</scope>
    <source>
        <strain evidence="2 3">DSM 21303</strain>
    </source>
</reference>
<dbReference type="Pfam" id="PF00873">
    <property type="entry name" value="ACR_tran"/>
    <property type="match status" value="1"/>
</dbReference>
<feature type="transmembrane region" description="Helical" evidence="1">
    <location>
        <begin position="538"/>
        <end position="556"/>
    </location>
</feature>
<comment type="caution">
    <text evidence="2">The sequence shown here is derived from an EMBL/GenBank/DDBJ whole genome shotgun (WGS) entry which is preliminary data.</text>
</comment>
<dbReference type="EMBL" id="NRSD01000014">
    <property type="protein sequence ID" value="MBK1645696.1"/>
    <property type="molecule type" value="Genomic_DNA"/>
</dbReference>
<keyword evidence="3" id="KW-1185">Reference proteome</keyword>
<dbReference type="Gene3D" id="3.30.2090.10">
    <property type="entry name" value="Multidrug efflux transporter AcrB TolC docking domain, DN and DC subdomains"/>
    <property type="match status" value="2"/>
</dbReference>
<dbReference type="RefSeq" id="WP_200388500.1">
    <property type="nucleotide sequence ID" value="NZ_NRSD01000014.1"/>
</dbReference>
<dbReference type="SUPFAM" id="SSF82693">
    <property type="entry name" value="Multidrug efflux transporter AcrB pore domain, PN1, PN2, PC1 and PC2 subdomains"/>
    <property type="match status" value="1"/>
</dbReference>
<feature type="transmembrane region" description="Helical" evidence="1">
    <location>
        <begin position="341"/>
        <end position="363"/>
    </location>
</feature>
<feature type="transmembrane region" description="Helical" evidence="1">
    <location>
        <begin position="440"/>
        <end position="461"/>
    </location>
</feature>
<feature type="transmembrane region" description="Helical" evidence="1">
    <location>
        <begin position="28"/>
        <end position="45"/>
    </location>
</feature>
<keyword evidence="1" id="KW-0472">Membrane</keyword>
<feature type="transmembrane region" description="Helical" evidence="1">
    <location>
        <begin position="1005"/>
        <end position="1030"/>
    </location>
</feature>
<keyword evidence="1" id="KW-0812">Transmembrane</keyword>
<evidence type="ECO:0000313" key="2">
    <source>
        <dbReference type="EMBL" id="MBK1645696.1"/>
    </source>
</evidence>
<dbReference type="Gene3D" id="1.20.1640.10">
    <property type="entry name" value="Multidrug efflux transporter AcrB transmembrane domain"/>
    <property type="match status" value="2"/>
</dbReference>
<dbReference type="Gene3D" id="3.30.70.1430">
    <property type="entry name" value="Multidrug efflux transporter AcrB pore domain"/>
    <property type="match status" value="2"/>
</dbReference>
<protein>
    <submittedName>
        <fullName evidence="2">Acriflavin resistance protein</fullName>
    </submittedName>
</protein>
<dbReference type="PRINTS" id="PR00702">
    <property type="entry name" value="ACRIFLAVINRP"/>
</dbReference>
<feature type="transmembrane region" description="Helical" evidence="1">
    <location>
        <begin position="468"/>
        <end position="491"/>
    </location>
</feature>
<dbReference type="GO" id="GO:0042910">
    <property type="term" value="F:xenobiotic transmembrane transporter activity"/>
    <property type="evidence" value="ECO:0007669"/>
    <property type="project" value="TreeGrafter"/>
</dbReference>
<name>A0A9X1BA48_9GAMM</name>
<dbReference type="PANTHER" id="PTHR32063">
    <property type="match status" value="1"/>
</dbReference>
<dbReference type="PANTHER" id="PTHR32063:SF33">
    <property type="entry name" value="RND SUPERFAMILY EFFLUX PUMP PERMEASE COMPONENT"/>
    <property type="match status" value="1"/>
</dbReference>
<evidence type="ECO:0000256" key="1">
    <source>
        <dbReference type="SAM" id="Phobius"/>
    </source>
</evidence>
<feature type="transmembrane region" description="Helical" evidence="1">
    <location>
        <begin position="879"/>
        <end position="900"/>
    </location>
</feature>
<dbReference type="InterPro" id="IPR027463">
    <property type="entry name" value="AcrB_DN_DC_subdom"/>
</dbReference>
<dbReference type="InterPro" id="IPR001036">
    <property type="entry name" value="Acrflvin-R"/>
</dbReference>
<dbReference type="Gene3D" id="3.30.70.1320">
    <property type="entry name" value="Multidrug efflux transporter AcrB pore domain like"/>
    <property type="match status" value="1"/>
</dbReference>
<dbReference type="SUPFAM" id="SSF82866">
    <property type="entry name" value="Multidrug efflux transporter AcrB transmembrane domain"/>
    <property type="match status" value="2"/>
</dbReference>
<sequence length="1049" mass="114302">MKDGETRGRQPVKGHQNDLIGLFAHHKVAANLLMMIMILSGIFALDRLNVQFFPTFDLDIVTVRVVWTGASAEDVEEGITNPLEQRLRSVDGLRKMTSTSTQGIASITLEFSEGIDPLLALDQVRRLVDDFRNFPQDAEKPEVALVIRHESVARLVLTGLDRPDELRGLARRFESELLERGIDKVEIRGLPAEEISIQVDQARLEQLGFGLSRIGEQVAAFSRDLPAGAIGRGEATRELRSLDRSRDVIEFAQLPLKIEETLNLQLGDIAVIERVPRDGAVRISIEGRPAVELILQRAERGNSLAAARVLDEWLAETRPLLPPGVELLVYDASWELIRDRIMLLVTNGLTGLILVVGILFLFLSGRVAFWVAWGIPVSFLATLFILYLAGGSINMMSLFALIMALGIIVDDAIVVGEDAMAHHQMGEDPLLAAEGGVRRMLAPVVASSLTTIAAFLPLMLVGGVIGNILSVIPFVIIAVILAALLESMLVLPGHLRSAFIHSHKVQPRSLRGRLDRGFDYLRDQLFRPLVTLAVHHRFATIAAAISALVIALGLVAGGRLGFVFFPTPEGQIISANATFVAGTPRAQVDALLEHLDDTLRETEASFDQGKLVNLALALHGARAEGSGSGADQLGALQVELIAPDARDVRNEDFIRAWRERVVLPAGLEGFTIASRRAGPPGRDLNVRLFGGDAETLKEAALDVTEVLKGLPGVSAVEDDMAFGREQIIYSLTPAGKALGLTVAELGQQLRTAFDGQLVQIFQDGADEVEVRVKLPREERERLGSLDRLNVRIADGSSVPLTTVAHWRTQRGFEILRHAEGKLAVEVSADVDSDVNNAGAIIEGLIEATLPELEAKYGISYSFEGRSADQRETFSDMRKGLILGLILIYIILAWVFSSYGWPLVVMAAIPFGLTGALFGHWLIGIDVTILSLFGMFGLSGIVINDSIILVKFYQELLDQGMANQDALIEASCQRLRAVLLTSLTTIAGLTPLLFEQSVQAQFLIPMATSIAFGLAFATLLILFVIPAMLSIHDSLHARFARLWRAEPARA</sequence>
<feature type="transmembrane region" description="Helical" evidence="1">
    <location>
        <begin position="396"/>
        <end position="415"/>
    </location>
</feature>
<dbReference type="AlphaFoldDB" id="A0A9X1BA48"/>
<evidence type="ECO:0000313" key="3">
    <source>
        <dbReference type="Proteomes" id="UP001138802"/>
    </source>
</evidence>
<proteinExistence type="predicted"/>
<feature type="transmembrane region" description="Helical" evidence="1">
    <location>
        <begin position="369"/>
        <end position="389"/>
    </location>
</feature>
<dbReference type="SUPFAM" id="SSF82714">
    <property type="entry name" value="Multidrug efflux transporter AcrB TolC docking domain, DN and DC subdomains"/>
    <property type="match status" value="1"/>
</dbReference>
<organism evidence="2 3">
    <name type="scientific">Thiocapsa imhoffii</name>
    <dbReference type="NCBI Taxonomy" id="382777"/>
    <lineage>
        <taxon>Bacteria</taxon>
        <taxon>Pseudomonadati</taxon>
        <taxon>Pseudomonadota</taxon>
        <taxon>Gammaproteobacteria</taxon>
        <taxon>Chromatiales</taxon>
        <taxon>Chromatiaceae</taxon>
        <taxon>Thiocapsa</taxon>
    </lineage>
</organism>